<keyword evidence="1" id="KW-0472">Membrane</keyword>
<keyword evidence="1" id="KW-0812">Transmembrane</keyword>
<proteinExistence type="predicted"/>
<evidence type="ECO:0000313" key="2">
    <source>
        <dbReference type="EMBL" id="PIR69827.1"/>
    </source>
</evidence>
<accession>A0A2H0TE51</accession>
<feature type="transmembrane region" description="Helical" evidence="1">
    <location>
        <begin position="9"/>
        <end position="37"/>
    </location>
</feature>
<dbReference type="Proteomes" id="UP000231503">
    <property type="component" value="Unassembled WGS sequence"/>
</dbReference>
<evidence type="ECO:0000256" key="1">
    <source>
        <dbReference type="SAM" id="Phobius"/>
    </source>
</evidence>
<protein>
    <submittedName>
        <fullName evidence="2">Uncharacterized protein</fullName>
    </submittedName>
</protein>
<sequence length="124" mass="13845">MKTFFLRTAFFLIGAVGIFLAPWVTLVCGAFLFSLYFKNPLEILILGLAFEFLSGIPPGTVILPLAFTIALQNELKDRLDADSFIAIVILLAVSIFVFISIRALFLLILFGYPGVLAWQFFTLF</sequence>
<comment type="caution">
    <text evidence="2">The sequence shown here is derived from an EMBL/GenBank/DDBJ whole genome shotgun (WGS) entry which is preliminary data.</text>
</comment>
<dbReference type="EMBL" id="PFCO01000001">
    <property type="protein sequence ID" value="PIR69827.1"/>
    <property type="molecule type" value="Genomic_DNA"/>
</dbReference>
<evidence type="ECO:0000313" key="3">
    <source>
        <dbReference type="Proteomes" id="UP000231503"/>
    </source>
</evidence>
<feature type="transmembrane region" description="Helical" evidence="1">
    <location>
        <begin position="83"/>
        <end position="112"/>
    </location>
</feature>
<gene>
    <name evidence="2" type="ORF">COU47_00095</name>
</gene>
<dbReference type="AlphaFoldDB" id="A0A2H0TE51"/>
<keyword evidence="1" id="KW-1133">Transmembrane helix</keyword>
<organism evidence="2 3">
    <name type="scientific">Candidatus Niyogibacteria bacterium CG10_big_fil_rev_8_21_14_0_10_46_36</name>
    <dbReference type="NCBI Taxonomy" id="1974726"/>
    <lineage>
        <taxon>Bacteria</taxon>
        <taxon>Candidatus Niyogiibacteriota</taxon>
    </lineage>
</organism>
<feature type="transmembrane region" description="Helical" evidence="1">
    <location>
        <begin position="43"/>
        <end position="71"/>
    </location>
</feature>
<name>A0A2H0TE51_9BACT</name>
<reference evidence="3" key="1">
    <citation type="submission" date="2017-09" db="EMBL/GenBank/DDBJ databases">
        <title>Depth-based differentiation of microbial function through sediment-hosted aquifers and enrichment of novel symbionts in the deep terrestrial subsurface.</title>
        <authorList>
            <person name="Probst A.J."/>
            <person name="Ladd B."/>
            <person name="Jarett J.K."/>
            <person name="Geller-Mcgrath D.E."/>
            <person name="Sieber C.M.K."/>
            <person name="Emerson J.B."/>
            <person name="Anantharaman K."/>
            <person name="Thomas B.C."/>
            <person name="Malmstrom R."/>
            <person name="Stieglmeier M."/>
            <person name="Klingl A."/>
            <person name="Woyke T."/>
            <person name="Ryan C.M."/>
            <person name="Banfield J.F."/>
        </authorList>
    </citation>
    <scope>NUCLEOTIDE SEQUENCE [LARGE SCALE GENOMIC DNA]</scope>
</reference>